<reference evidence="2" key="1">
    <citation type="submission" date="2021-01" db="EMBL/GenBank/DDBJ databases">
        <authorList>
            <consortium name="Genoscope - CEA"/>
            <person name="William W."/>
        </authorList>
    </citation>
    <scope>NUCLEOTIDE SEQUENCE</scope>
</reference>
<keyword evidence="1" id="KW-1133">Transmembrane helix</keyword>
<keyword evidence="1" id="KW-0812">Transmembrane</keyword>
<proteinExistence type="predicted"/>
<evidence type="ECO:0000313" key="2">
    <source>
        <dbReference type="EMBL" id="CAF2063613.1"/>
    </source>
</evidence>
<dbReference type="Proteomes" id="UP001295469">
    <property type="component" value="Chromosome C06"/>
</dbReference>
<sequence length="42" mass="5238">MRWKSPRTEGTFNKIEFFYNFYNILDVVYFKVCVVVCYLYKI</sequence>
<organism evidence="2">
    <name type="scientific">Brassica napus</name>
    <name type="common">Rape</name>
    <dbReference type="NCBI Taxonomy" id="3708"/>
    <lineage>
        <taxon>Eukaryota</taxon>
        <taxon>Viridiplantae</taxon>
        <taxon>Streptophyta</taxon>
        <taxon>Embryophyta</taxon>
        <taxon>Tracheophyta</taxon>
        <taxon>Spermatophyta</taxon>
        <taxon>Magnoliopsida</taxon>
        <taxon>eudicotyledons</taxon>
        <taxon>Gunneridae</taxon>
        <taxon>Pentapetalae</taxon>
        <taxon>rosids</taxon>
        <taxon>malvids</taxon>
        <taxon>Brassicales</taxon>
        <taxon>Brassicaceae</taxon>
        <taxon>Brassiceae</taxon>
        <taxon>Brassica</taxon>
    </lineage>
</organism>
<accession>A0A816QPF9</accession>
<dbReference type="EMBL" id="HG994370">
    <property type="protein sequence ID" value="CAF2063613.1"/>
    <property type="molecule type" value="Genomic_DNA"/>
</dbReference>
<dbReference type="AlphaFoldDB" id="A0A816QPF9"/>
<gene>
    <name evidence="2" type="ORF">DARMORV10_C06P43550.1</name>
</gene>
<keyword evidence="1" id="KW-0472">Membrane</keyword>
<feature type="non-terminal residue" evidence="2">
    <location>
        <position position="42"/>
    </location>
</feature>
<feature type="transmembrane region" description="Helical" evidence="1">
    <location>
        <begin position="20"/>
        <end position="40"/>
    </location>
</feature>
<evidence type="ECO:0000256" key="1">
    <source>
        <dbReference type="SAM" id="Phobius"/>
    </source>
</evidence>
<name>A0A816QPF9_BRANA</name>
<protein>
    <submittedName>
        <fullName evidence="2">(rape) hypothetical protein</fullName>
    </submittedName>
</protein>